<dbReference type="PANTHER" id="PTHR28629:SF4">
    <property type="entry name" value="TRIOKINASE_FMN CYCLASE"/>
    <property type="match status" value="1"/>
</dbReference>
<dbReference type="SUPFAM" id="SSF101473">
    <property type="entry name" value="DhaL-like"/>
    <property type="match status" value="1"/>
</dbReference>
<dbReference type="InterPro" id="IPR004007">
    <property type="entry name" value="DhaL_dom"/>
</dbReference>
<dbReference type="GO" id="GO:0019563">
    <property type="term" value="P:glycerol catabolic process"/>
    <property type="evidence" value="ECO:0007669"/>
    <property type="project" value="TreeGrafter"/>
</dbReference>
<dbReference type="AlphaFoldDB" id="A0A7G5MNF6"/>
<dbReference type="NCBIfam" id="TIGR02365">
    <property type="entry name" value="dha_L_ycgS"/>
    <property type="match status" value="1"/>
</dbReference>
<accession>A0A7G5MNF6</accession>
<dbReference type="GO" id="GO:0004371">
    <property type="term" value="F:glycerone kinase activity"/>
    <property type="evidence" value="ECO:0007669"/>
    <property type="project" value="InterPro"/>
</dbReference>
<dbReference type="Proteomes" id="UP000515789">
    <property type="component" value="Chromosome"/>
</dbReference>
<dbReference type="InterPro" id="IPR036117">
    <property type="entry name" value="DhaL_dom_sf"/>
</dbReference>
<evidence type="ECO:0000313" key="11">
    <source>
        <dbReference type="Proteomes" id="UP000515789"/>
    </source>
</evidence>
<evidence type="ECO:0000256" key="2">
    <source>
        <dbReference type="ARBA" id="ARBA00004745"/>
    </source>
</evidence>
<sequence>MQAFKNAEGKSILLRMVQVIQENKEYLGQIDGVIGDGDHGANMNKGFTMFLNQYKDVDYSFTEGLYHLGMVLLNGIGGSMGPIYGTIFMAMSEAADGKDAIGLSELSQMLKAAEEELFTIVDARKGDKTLVDSLSPAIDAVQQAAAAEADFRSALDAMCAASGQGKERTRDLTARYGRASRLGERSRGVLDAGAVSCDLLLNAMAQGIGELL</sequence>
<protein>
    <recommendedName>
        <fullName evidence="3">phosphoenolpyruvate--glycerone phosphotransferase</fullName>
        <ecNumber evidence="3">2.7.1.121</ecNumber>
    </recommendedName>
</protein>
<dbReference type="InterPro" id="IPR012737">
    <property type="entry name" value="DhaK_L_YcgS"/>
</dbReference>
<evidence type="ECO:0000259" key="9">
    <source>
        <dbReference type="PROSITE" id="PS51480"/>
    </source>
</evidence>
<keyword evidence="5 10" id="KW-0418">Kinase</keyword>
<dbReference type="EMBL" id="CP039126">
    <property type="protein sequence ID" value="QMW76149.1"/>
    <property type="molecule type" value="Genomic_DNA"/>
</dbReference>
<reference evidence="10 11" key="1">
    <citation type="submission" date="2019-04" db="EMBL/GenBank/DDBJ databases">
        <authorList>
            <person name="Schori C."/>
            <person name="Ahrens C."/>
        </authorList>
    </citation>
    <scope>NUCLEOTIDE SEQUENCE [LARGE SCALE GENOMIC DNA]</scope>
    <source>
        <strain evidence="10 11">DSM 2950</strain>
    </source>
</reference>
<dbReference type="Gene3D" id="1.25.40.340">
    <property type="match status" value="1"/>
</dbReference>
<comment type="subunit">
    <text evidence="7">Homodimer. The dihydroxyacetone kinase complex is composed of a homodimer of DhaM, a homodimer of DhaK and the subunit DhaL.</text>
</comment>
<dbReference type="FunFam" id="1.25.40.340:FF:000002">
    <property type="entry name" value="Dihydroxyacetone kinase, L subunit"/>
    <property type="match status" value="1"/>
</dbReference>
<evidence type="ECO:0000256" key="8">
    <source>
        <dbReference type="ARBA" id="ARBA00055771"/>
    </source>
</evidence>
<organism evidence="10 11">
    <name type="scientific">Blautia producta</name>
    <dbReference type="NCBI Taxonomy" id="33035"/>
    <lineage>
        <taxon>Bacteria</taxon>
        <taxon>Bacillati</taxon>
        <taxon>Bacillota</taxon>
        <taxon>Clostridia</taxon>
        <taxon>Lachnospirales</taxon>
        <taxon>Lachnospiraceae</taxon>
        <taxon>Blautia</taxon>
    </lineage>
</organism>
<evidence type="ECO:0000256" key="4">
    <source>
        <dbReference type="ARBA" id="ARBA00022679"/>
    </source>
</evidence>
<comment type="pathway">
    <text evidence="2">Polyol metabolism; glycerol degradation.</text>
</comment>
<evidence type="ECO:0000313" key="10">
    <source>
        <dbReference type="EMBL" id="QMW76149.1"/>
    </source>
</evidence>
<comment type="catalytic activity">
    <reaction evidence="1">
        <text>dihydroxyacetone + phosphoenolpyruvate = dihydroxyacetone phosphate + pyruvate</text>
        <dbReference type="Rhea" id="RHEA:18381"/>
        <dbReference type="ChEBI" id="CHEBI:15361"/>
        <dbReference type="ChEBI" id="CHEBI:16016"/>
        <dbReference type="ChEBI" id="CHEBI:57642"/>
        <dbReference type="ChEBI" id="CHEBI:58702"/>
        <dbReference type="EC" id="2.7.1.121"/>
    </reaction>
</comment>
<dbReference type="PROSITE" id="PS51480">
    <property type="entry name" value="DHAL"/>
    <property type="match status" value="1"/>
</dbReference>
<evidence type="ECO:0000256" key="1">
    <source>
        <dbReference type="ARBA" id="ARBA00001113"/>
    </source>
</evidence>
<keyword evidence="6" id="KW-0319">Glycerol metabolism</keyword>
<dbReference type="GO" id="GO:0005829">
    <property type="term" value="C:cytosol"/>
    <property type="evidence" value="ECO:0007669"/>
    <property type="project" value="TreeGrafter"/>
</dbReference>
<dbReference type="RefSeq" id="WP_018594761.1">
    <property type="nucleotide sequence ID" value="NZ_AP031416.1"/>
</dbReference>
<name>A0A7G5MNF6_9FIRM</name>
<evidence type="ECO:0000256" key="7">
    <source>
        <dbReference type="ARBA" id="ARBA00046577"/>
    </source>
</evidence>
<dbReference type="GeneID" id="75053201"/>
<dbReference type="InterPro" id="IPR050861">
    <property type="entry name" value="Dihydroxyacetone_Kinase"/>
</dbReference>
<comment type="function">
    <text evidence="8">ADP-binding subunit of the dihydroxyacetone kinase, which is responsible for the phosphoenolpyruvate (PEP)-dependent phosphorylation of dihydroxyacetone. DhaL-ADP is converted to DhaL-ATP via a phosphoryl group transfer from DhaM and transmits it to dihydroxyacetone binds to DhaK.</text>
</comment>
<dbReference type="SMART" id="SM01120">
    <property type="entry name" value="Dak2"/>
    <property type="match status" value="1"/>
</dbReference>
<proteinExistence type="predicted"/>
<evidence type="ECO:0000256" key="5">
    <source>
        <dbReference type="ARBA" id="ARBA00022777"/>
    </source>
</evidence>
<dbReference type="Pfam" id="PF02734">
    <property type="entry name" value="Dak2"/>
    <property type="match status" value="1"/>
</dbReference>
<evidence type="ECO:0000256" key="6">
    <source>
        <dbReference type="ARBA" id="ARBA00022798"/>
    </source>
</evidence>
<dbReference type="GO" id="GO:0047324">
    <property type="term" value="F:phosphoenolpyruvate-glycerone phosphotransferase activity"/>
    <property type="evidence" value="ECO:0007669"/>
    <property type="project" value="UniProtKB-EC"/>
</dbReference>
<evidence type="ECO:0000256" key="3">
    <source>
        <dbReference type="ARBA" id="ARBA00012095"/>
    </source>
</evidence>
<dbReference type="EC" id="2.7.1.121" evidence="3"/>
<keyword evidence="4" id="KW-0808">Transferase</keyword>
<feature type="domain" description="DhaL" evidence="9">
    <location>
        <begin position="7"/>
        <end position="206"/>
    </location>
</feature>
<gene>
    <name evidence="10" type="primary">dhaL</name>
    <name evidence="10" type="ORF">E5259_00265</name>
</gene>
<dbReference type="PANTHER" id="PTHR28629">
    <property type="entry name" value="TRIOKINASE/FMN CYCLASE"/>
    <property type="match status" value="1"/>
</dbReference>